<dbReference type="HOGENOM" id="CLU_1916741_0_0_1"/>
<dbReference type="Proteomes" id="UP000027195">
    <property type="component" value="Unassembled WGS sequence"/>
</dbReference>
<proteinExistence type="predicted"/>
<dbReference type="InParanoid" id="A0A067MR65"/>
<accession>A0A067MR65</accession>
<evidence type="ECO:0000313" key="2">
    <source>
        <dbReference type="EMBL" id="KDQ14317.1"/>
    </source>
</evidence>
<evidence type="ECO:0000313" key="3">
    <source>
        <dbReference type="Proteomes" id="UP000027195"/>
    </source>
</evidence>
<sequence>MLRFGASESSCRRPCKRAGEMGGMADSKSAPTTSQSYLTHSPGEPSPSQLDTIPTTCSASSAQKTNSWAHQIGAPLEDLATNSTRLPYAFWLPLSPALQLCVRIGVGCAEVGFQTQRYPSRCRWFSRRHMDE</sequence>
<name>A0A067MR65_BOTB1</name>
<feature type="region of interest" description="Disordered" evidence="1">
    <location>
        <begin position="1"/>
        <end position="59"/>
    </location>
</feature>
<feature type="compositionally biased region" description="Polar residues" evidence="1">
    <location>
        <begin position="29"/>
        <end position="39"/>
    </location>
</feature>
<feature type="compositionally biased region" description="Polar residues" evidence="1">
    <location>
        <begin position="46"/>
        <end position="59"/>
    </location>
</feature>
<dbReference type="EMBL" id="KL198038">
    <property type="protein sequence ID" value="KDQ14317.1"/>
    <property type="molecule type" value="Genomic_DNA"/>
</dbReference>
<reference evidence="3" key="1">
    <citation type="journal article" date="2014" name="Proc. Natl. Acad. Sci. U.S.A.">
        <title>Extensive sampling of basidiomycete genomes demonstrates inadequacy of the white-rot/brown-rot paradigm for wood decay fungi.</title>
        <authorList>
            <person name="Riley R."/>
            <person name="Salamov A.A."/>
            <person name="Brown D.W."/>
            <person name="Nagy L.G."/>
            <person name="Floudas D."/>
            <person name="Held B.W."/>
            <person name="Levasseur A."/>
            <person name="Lombard V."/>
            <person name="Morin E."/>
            <person name="Otillar R."/>
            <person name="Lindquist E.A."/>
            <person name="Sun H."/>
            <person name="LaButti K.M."/>
            <person name="Schmutz J."/>
            <person name="Jabbour D."/>
            <person name="Luo H."/>
            <person name="Baker S.E."/>
            <person name="Pisabarro A.G."/>
            <person name="Walton J.D."/>
            <person name="Blanchette R.A."/>
            <person name="Henrissat B."/>
            <person name="Martin F."/>
            <person name="Cullen D."/>
            <person name="Hibbett D.S."/>
            <person name="Grigoriev I.V."/>
        </authorList>
    </citation>
    <scope>NUCLEOTIDE SEQUENCE [LARGE SCALE GENOMIC DNA]</scope>
    <source>
        <strain evidence="3">FD-172 SS1</strain>
    </source>
</reference>
<protein>
    <submittedName>
        <fullName evidence="2">Uncharacterized protein</fullName>
    </submittedName>
</protein>
<dbReference type="AlphaFoldDB" id="A0A067MR65"/>
<evidence type="ECO:0000256" key="1">
    <source>
        <dbReference type="SAM" id="MobiDB-lite"/>
    </source>
</evidence>
<gene>
    <name evidence="2" type="ORF">BOTBODRAFT_348662</name>
</gene>
<organism evidence="2 3">
    <name type="scientific">Botryobasidium botryosum (strain FD-172 SS1)</name>
    <dbReference type="NCBI Taxonomy" id="930990"/>
    <lineage>
        <taxon>Eukaryota</taxon>
        <taxon>Fungi</taxon>
        <taxon>Dikarya</taxon>
        <taxon>Basidiomycota</taxon>
        <taxon>Agaricomycotina</taxon>
        <taxon>Agaricomycetes</taxon>
        <taxon>Cantharellales</taxon>
        <taxon>Botryobasidiaceae</taxon>
        <taxon>Botryobasidium</taxon>
    </lineage>
</organism>
<keyword evidence="3" id="KW-1185">Reference proteome</keyword>